<proteinExistence type="predicted"/>
<accession>A0ABQ2FRV3</accession>
<dbReference type="RefSeq" id="WP_189071120.1">
    <property type="nucleotide sequence ID" value="NZ_BMPE01000040.1"/>
</dbReference>
<comment type="caution">
    <text evidence="1">The sequence shown here is derived from an EMBL/GenBank/DDBJ whole genome shotgun (WGS) entry which is preliminary data.</text>
</comment>
<dbReference type="Proteomes" id="UP000604341">
    <property type="component" value="Unassembled WGS sequence"/>
</dbReference>
<protein>
    <submittedName>
        <fullName evidence="1">Uncharacterized protein</fullName>
    </submittedName>
</protein>
<evidence type="ECO:0000313" key="2">
    <source>
        <dbReference type="Proteomes" id="UP000604341"/>
    </source>
</evidence>
<keyword evidence="2" id="KW-1185">Reference proteome</keyword>
<sequence length="45" mass="5126">MILTICALILGLIYTFIRITARRETPPVSPEEYQEFQTAVRSNAV</sequence>
<gene>
    <name evidence="1" type="ORF">GCM10010844_44150</name>
</gene>
<name>A0ABQ2FRV3_9DEIO</name>
<organism evidence="1 2">
    <name type="scientific">Deinococcus radiotolerans</name>
    <dbReference type="NCBI Taxonomy" id="1309407"/>
    <lineage>
        <taxon>Bacteria</taxon>
        <taxon>Thermotogati</taxon>
        <taxon>Deinococcota</taxon>
        <taxon>Deinococci</taxon>
        <taxon>Deinococcales</taxon>
        <taxon>Deinococcaceae</taxon>
        <taxon>Deinococcus</taxon>
    </lineage>
</organism>
<dbReference type="EMBL" id="BMPE01000040">
    <property type="protein sequence ID" value="GGL20436.1"/>
    <property type="molecule type" value="Genomic_DNA"/>
</dbReference>
<evidence type="ECO:0000313" key="1">
    <source>
        <dbReference type="EMBL" id="GGL20436.1"/>
    </source>
</evidence>
<reference evidence="2" key="1">
    <citation type="journal article" date="2019" name="Int. J. Syst. Evol. Microbiol.">
        <title>The Global Catalogue of Microorganisms (GCM) 10K type strain sequencing project: providing services to taxonomists for standard genome sequencing and annotation.</title>
        <authorList>
            <consortium name="The Broad Institute Genomics Platform"/>
            <consortium name="The Broad Institute Genome Sequencing Center for Infectious Disease"/>
            <person name="Wu L."/>
            <person name="Ma J."/>
        </authorList>
    </citation>
    <scope>NUCLEOTIDE SEQUENCE [LARGE SCALE GENOMIC DNA]</scope>
    <source>
        <strain evidence="2">JCM 19173</strain>
    </source>
</reference>